<dbReference type="PROSITE" id="PS50110">
    <property type="entry name" value="RESPONSE_REGULATORY"/>
    <property type="match status" value="1"/>
</dbReference>
<dbReference type="Proteomes" id="UP000326711">
    <property type="component" value="Chromosome"/>
</dbReference>
<dbReference type="SUPFAM" id="SSF52172">
    <property type="entry name" value="CheY-like"/>
    <property type="match status" value="1"/>
</dbReference>
<dbReference type="InterPro" id="IPR016032">
    <property type="entry name" value="Sig_transdc_resp-reg_C-effctor"/>
</dbReference>
<dbReference type="KEGG" id="cuo:CUROG_01355"/>
<dbReference type="PROSITE" id="PS50043">
    <property type="entry name" value="HTH_LUXR_2"/>
    <property type="match status" value="1"/>
</dbReference>
<dbReference type="PANTHER" id="PTHR43214">
    <property type="entry name" value="TWO-COMPONENT RESPONSE REGULATOR"/>
    <property type="match status" value="1"/>
</dbReference>
<accession>A0A5J6Z5R7</accession>
<dbReference type="CDD" id="cd06170">
    <property type="entry name" value="LuxR_C_like"/>
    <property type="match status" value="1"/>
</dbReference>
<evidence type="ECO:0000256" key="2">
    <source>
        <dbReference type="PROSITE-ProRule" id="PRU00169"/>
    </source>
</evidence>
<dbReference type="RefSeq" id="WP_151902143.1">
    <property type="nucleotide sequence ID" value="NZ_CP045032.1"/>
</dbReference>
<dbReference type="InterPro" id="IPR036388">
    <property type="entry name" value="WH-like_DNA-bd_sf"/>
</dbReference>
<gene>
    <name evidence="5" type="primary">uhpA</name>
    <name evidence="5" type="ORF">CUROG_01355</name>
</gene>
<dbReference type="SUPFAM" id="SSF46894">
    <property type="entry name" value="C-terminal effector domain of the bipartite response regulators"/>
    <property type="match status" value="1"/>
</dbReference>
<proteinExistence type="predicted"/>
<dbReference type="PANTHER" id="PTHR43214:SF42">
    <property type="entry name" value="TRANSCRIPTIONAL REGULATORY PROTEIN DESR"/>
    <property type="match status" value="1"/>
</dbReference>
<evidence type="ECO:0000256" key="1">
    <source>
        <dbReference type="ARBA" id="ARBA00023125"/>
    </source>
</evidence>
<dbReference type="AlphaFoldDB" id="A0A5J6Z5R7"/>
<feature type="domain" description="Response regulatory" evidence="4">
    <location>
        <begin position="14"/>
        <end position="136"/>
    </location>
</feature>
<feature type="domain" description="HTH luxR-type" evidence="3">
    <location>
        <begin position="151"/>
        <end position="216"/>
    </location>
</feature>
<organism evidence="5 6">
    <name type="scientific">Corynebacterium urogenitale</name>
    <dbReference type="NCBI Taxonomy" id="2487892"/>
    <lineage>
        <taxon>Bacteria</taxon>
        <taxon>Bacillati</taxon>
        <taxon>Actinomycetota</taxon>
        <taxon>Actinomycetes</taxon>
        <taxon>Mycobacteriales</taxon>
        <taxon>Corynebacteriaceae</taxon>
        <taxon>Corynebacterium</taxon>
    </lineage>
</organism>
<dbReference type="GO" id="GO:0000160">
    <property type="term" value="P:phosphorelay signal transduction system"/>
    <property type="evidence" value="ECO:0007669"/>
    <property type="project" value="InterPro"/>
</dbReference>
<dbReference type="InterPro" id="IPR011006">
    <property type="entry name" value="CheY-like_superfamily"/>
</dbReference>
<protein>
    <submittedName>
        <fullName evidence="5">Transcriptional regulatory protein UhpA</fullName>
    </submittedName>
</protein>
<reference evidence="6" key="1">
    <citation type="submission" date="2019-10" db="EMBL/GenBank/DDBJ databases">
        <title>Complete genome sequence of Corynebacterium urogenitalis DSM 108747, isolated from the genital tract of a cow.</title>
        <authorList>
            <person name="Ruckert C."/>
            <person name="Ballas P."/>
            <person name="Wagener K."/>
            <person name="Drillich M."/>
            <person name="Kaempfer P."/>
            <person name="Busse H.-J."/>
            <person name="Ehling-Schulz M."/>
        </authorList>
    </citation>
    <scope>NUCLEOTIDE SEQUENCE [LARGE SCALE GENOMIC DNA]</scope>
    <source>
        <strain evidence="6">LMM 1652</strain>
    </source>
</reference>
<dbReference type="GO" id="GO:0003677">
    <property type="term" value="F:DNA binding"/>
    <property type="evidence" value="ECO:0007669"/>
    <property type="project" value="UniProtKB-KW"/>
</dbReference>
<dbReference type="SMART" id="SM00448">
    <property type="entry name" value="REC"/>
    <property type="match status" value="1"/>
</dbReference>
<dbReference type="InterPro" id="IPR000792">
    <property type="entry name" value="Tscrpt_reg_LuxR_C"/>
</dbReference>
<feature type="modified residue" description="4-aspartylphosphate" evidence="2">
    <location>
        <position position="71"/>
    </location>
</feature>
<dbReference type="PROSITE" id="PS00622">
    <property type="entry name" value="HTH_LUXR_1"/>
    <property type="match status" value="1"/>
</dbReference>
<evidence type="ECO:0000313" key="6">
    <source>
        <dbReference type="Proteomes" id="UP000326711"/>
    </source>
</evidence>
<dbReference type="PRINTS" id="PR00038">
    <property type="entry name" value="HTHLUXR"/>
</dbReference>
<evidence type="ECO:0000259" key="3">
    <source>
        <dbReference type="PROSITE" id="PS50043"/>
    </source>
</evidence>
<dbReference type="EMBL" id="CP045032">
    <property type="protein sequence ID" value="QFQ01671.1"/>
    <property type="molecule type" value="Genomic_DNA"/>
</dbReference>
<keyword evidence="2" id="KW-0597">Phosphoprotein</keyword>
<dbReference type="InterPro" id="IPR001789">
    <property type="entry name" value="Sig_transdc_resp-reg_receiver"/>
</dbReference>
<evidence type="ECO:0000259" key="4">
    <source>
        <dbReference type="PROSITE" id="PS50110"/>
    </source>
</evidence>
<sequence>MTSSGAAAQTGTIRVVIADDEALIASSLSTLLSLEEDIDVIGTFASGEELLEWWIKQLTFGEPVADVGVLDLNMTGIDGIDTAAKLLQQSPDAGMMIVTSHARPRGLKRALAVGVRGFLPKTSSAEEFASGIRAVHEGKRHLDADVAAAAIGAGESPLSEREAEILEVAGEGGSVEDIAARVHLASGTVRNYLSSAMGKLAAANRFEAYSKARDEGWL</sequence>
<dbReference type="Gene3D" id="3.40.50.2300">
    <property type="match status" value="1"/>
</dbReference>
<name>A0A5J6Z5R7_9CORY</name>
<keyword evidence="6" id="KW-1185">Reference proteome</keyword>
<dbReference type="GO" id="GO:0006355">
    <property type="term" value="P:regulation of DNA-templated transcription"/>
    <property type="evidence" value="ECO:0007669"/>
    <property type="project" value="InterPro"/>
</dbReference>
<evidence type="ECO:0000313" key="5">
    <source>
        <dbReference type="EMBL" id="QFQ01671.1"/>
    </source>
</evidence>
<dbReference type="Pfam" id="PF00196">
    <property type="entry name" value="GerE"/>
    <property type="match status" value="1"/>
</dbReference>
<dbReference type="InterPro" id="IPR039420">
    <property type="entry name" value="WalR-like"/>
</dbReference>
<dbReference type="Gene3D" id="1.10.10.10">
    <property type="entry name" value="Winged helix-like DNA-binding domain superfamily/Winged helix DNA-binding domain"/>
    <property type="match status" value="1"/>
</dbReference>
<keyword evidence="1" id="KW-0238">DNA-binding</keyword>
<dbReference type="SMART" id="SM00421">
    <property type="entry name" value="HTH_LUXR"/>
    <property type="match status" value="1"/>
</dbReference>
<dbReference type="OrthoDB" id="9808843at2"/>
<dbReference type="Pfam" id="PF00072">
    <property type="entry name" value="Response_reg"/>
    <property type="match status" value="1"/>
</dbReference>